<dbReference type="Pfam" id="PF01048">
    <property type="entry name" value="PNP_UDP_1"/>
    <property type="match status" value="1"/>
</dbReference>
<dbReference type="AlphaFoldDB" id="A0AAN7CT76"/>
<dbReference type="InterPro" id="IPR000845">
    <property type="entry name" value="Nucleoside_phosphorylase_d"/>
</dbReference>
<dbReference type="InterPro" id="IPR011990">
    <property type="entry name" value="TPR-like_helical_dom_sf"/>
</dbReference>
<gene>
    <name evidence="4" type="ORF">C7999DRAFT_31701</name>
</gene>
<sequence>MEYQRPESREQFRVAIVCALPLEFNAVLSVLDQTWDNDGGPDLGKSHGDLNEYVNGRIGQHNVVLTLLPNRMGKVNAAVVASDLRHSYPNLRLTLLVGICGGVPMAGKDEVILGDVVISRSLVQYDFGREYPDGFRRKNSSNDNLAGPNHEILGILAMLSTDRKELLCQRTASVLRNLQERKPKYAFPQGAPDRLFQSGYRHKHQDSPACECLNHTSDLDPVCEEAMERSCDEVGCEDSFLVRRSRVDQRTDPEPPDGAFNPAIHVGPVGSGDTVMKSGIRRDKIAQREGIIAFEMEAAGIWEHLSCLVVKGVCDYADSHKDKKWQDYAAATAVAAAKALLTLYTPPETTVLVHRRSFTPKWAVPFPPDPDFVDQPEISAWLQEKSQLPGARVALVGLGGIGKSQLAIQHAHRVRRQSHVFWLNATTRNTLVESYRAVARRLGLGGPEDSREETHRRVSDWLSDEENGRWTVVLDNFDDCSILGEDDPRFSKLLPQTSNGFTLITSRTLQAAEKLVGNSKNIHSVTPMSEEIALRLFRTKLQDGCEEEEGREVVRLLDCMPLAISQAAAYINRRRPQVSVQEYASMLRREEKQGVLLSYEYSDDRRYGGASTTVLGTWMFTFEQIQKERPSAAELLSLMSFFNPQSIPDQPLKEWYYPNLGHLLAIRVRDTSSQYKSALLSSVGKLGRMKMYDAVPSDEAVQIWSRWVSFDLARRGKPVQAEEKPTAGRWMPRFSLSKDRRPSKTGGGGDGSNEKSPWDSTCDGEQFEKDLDTLVGYSLVIPTASKGVFKMHPLVRYCTQTWLSQHQFFETWKRRFMLVAALWNHSTKGHDRPLLLLANHFNPLTEDEPQDVLTARVWVDIGEAIYHPWNYMGALDLLTPLLDKLIAVATKFFGEVDPTTVMVMGRRANLHKIKGEYDKAEALWKDISQRAEKYFGDHHDYEVQETRLEYSSMLLNLGRASEAEEIIRDIVDFRVEACGLAWDKTLDVLAQHAQVLAELGRFHDACSIIRDLLTKDWTGKSQLVYEGMMNKVAGTAYSMGISSAEEVESLLREMVVFIERNPSICVWFRLFLGSPFHQALYVYLLKQWQGMKSDTDGDRRLAEARSAYIRGVDLLSRHIPMPTLRPPTLLDSLLHGKEDDDDYDGNKSQLLQDVIDNMDRDDVKLDATFYWGMSNIGRRLHMQGRHREVHELLDAVVAHITNNPAYGEDHLLAKEMRALRKEMKNTNDFLAQWVEDTAGEDGEALQDKEQSISADSIAETLVHSETA</sequence>
<proteinExistence type="predicted"/>
<dbReference type="Gene3D" id="1.25.40.10">
    <property type="entry name" value="Tetratricopeptide repeat domain"/>
    <property type="match status" value="1"/>
</dbReference>
<dbReference type="Gene3D" id="3.40.50.1580">
    <property type="entry name" value="Nucleoside phosphorylase domain"/>
    <property type="match status" value="1"/>
</dbReference>
<feature type="region of interest" description="Disordered" evidence="1">
    <location>
        <begin position="718"/>
        <end position="762"/>
    </location>
</feature>
<organism evidence="4 5">
    <name type="scientific">Corynascus novoguineensis</name>
    <dbReference type="NCBI Taxonomy" id="1126955"/>
    <lineage>
        <taxon>Eukaryota</taxon>
        <taxon>Fungi</taxon>
        <taxon>Dikarya</taxon>
        <taxon>Ascomycota</taxon>
        <taxon>Pezizomycotina</taxon>
        <taxon>Sordariomycetes</taxon>
        <taxon>Sordariomycetidae</taxon>
        <taxon>Sordariales</taxon>
        <taxon>Chaetomiaceae</taxon>
        <taxon>Corynascus</taxon>
    </lineage>
</organism>
<dbReference type="GO" id="GO:0003824">
    <property type="term" value="F:catalytic activity"/>
    <property type="evidence" value="ECO:0007669"/>
    <property type="project" value="InterPro"/>
</dbReference>
<dbReference type="GO" id="GO:0009116">
    <property type="term" value="P:nucleoside metabolic process"/>
    <property type="evidence" value="ECO:0007669"/>
    <property type="project" value="InterPro"/>
</dbReference>
<evidence type="ECO:0008006" key="6">
    <source>
        <dbReference type="Google" id="ProtNLM"/>
    </source>
</evidence>
<evidence type="ECO:0000313" key="4">
    <source>
        <dbReference type="EMBL" id="KAK4247889.1"/>
    </source>
</evidence>
<feature type="domain" description="NB-ARC" evidence="2">
    <location>
        <begin position="378"/>
        <end position="540"/>
    </location>
</feature>
<dbReference type="PANTHER" id="PTHR46082:SF6">
    <property type="entry name" value="AAA+ ATPASE DOMAIN-CONTAINING PROTEIN-RELATED"/>
    <property type="match status" value="1"/>
</dbReference>
<evidence type="ECO:0000256" key="1">
    <source>
        <dbReference type="SAM" id="MobiDB-lite"/>
    </source>
</evidence>
<feature type="domain" description="Nucleoside phosphorylase" evidence="3">
    <location>
        <begin position="13"/>
        <end position="131"/>
    </location>
</feature>
<dbReference type="EMBL" id="MU857646">
    <property type="protein sequence ID" value="KAK4247889.1"/>
    <property type="molecule type" value="Genomic_DNA"/>
</dbReference>
<comment type="caution">
    <text evidence="4">The sequence shown here is derived from an EMBL/GenBank/DDBJ whole genome shotgun (WGS) entry which is preliminary data.</text>
</comment>
<reference evidence="4" key="2">
    <citation type="submission" date="2023-05" db="EMBL/GenBank/DDBJ databases">
        <authorList>
            <consortium name="Lawrence Berkeley National Laboratory"/>
            <person name="Steindorff A."/>
            <person name="Hensen N."/>
            <person name="Bonometti L."/>
            <person name="Westerberg I."/>
            <person name="Brannstrom I.O."/>
            <person name="Guillou S."/>
            <person name="Cros-Aarteil S."/>
            <person name="Calhoun S."/>
            <person name="Haridas S."/>
            <person name="Kuo A."/>
            <person name="Mondo S."/>
            <person name="Pangilinan J."/>
            <person name="Riley R."/>
            <person name="Labutti K."/>
            <person name="Andreopoulos B."/>
            <person name="Lipzen A."/>
            <person name="Chen C."/>
            <person name="Yanf M."/>
            <person name="Daum C."/>
            <person name="Ng V."/>
            <person name="Clum A."/>
            <person name="Ohm R."/>
            <person name="Martin F."/>
            <person name="Silar P."/>
            <person name="Natvig D."/>
            <person name="Lalanne C."/>
            <person name="Gautier V."/>
            <person name="Ament-Velasquez S.L."/>
            <person name="Kruys A."/>
            <person name="Hutchinson M.I."/>
            <person name="Powell A.J."/>
            <person name="Barry K."/>
            <person name="Miller A.N."/>
            <person name="Grigoriev I.V."/>
            <person name="Debuchy R."/>
            <person name="Gladieux P."/>
            <person name="Thoren M.H."/>
            <person name="Johannesson H."/>
        </authorList>
    </citation>
    <scope>NUCLEOTIDE SEQUENCE</scope>
    <source>
        <strain evidence="4">CBS 359.72</strain>
    </source>
</reference>
<dbReference type="PANTHER" id="PTHR46082">
    <property type="entry name" value="ATP/GTP-BINDING PROTEIN-RELATED"/>
    <property type="match status" value="1"/>
</dbReference>
<evidence type="ECO:0000313" key="5">
    <source>
        <dbReference type="Proteomes" id="UP001303647"/>
    </source>
</evidence>
<dbReference type="Pfam" id="PF00931">
    <property type="entry name" value="NB-ARC"/>
    <property type="match status" value="1"/>
</dbReference>
<dbReference type="InterPro" id="IPR053137">
    <property type="entry name" value="NLR-like"/>
</dbReference>
<evidence type="ECO:0000259" key="2">
    <source>
        <dbReference type="Pfam" id="PF00931"/>
    </source>
</evidence>
<dbReference type="InterPro" id="IPR027417">
    <property type="entry name" value="P-loop_NTPase"/>
</dbReference>
<dbReference type="InterPro" id="IPR035994">
    <property type="entry name" value="Nucleoside_phosphorylase_sf"/>
</dbReference>
<dbReference type="SUPFAM" id="SSF48452">
    <property type="entry name" value="TPR-like"/>
    <property type="match status" value="1"/>
</dbReference>
<protein>
    <recommendedName>
        <fullName evidence="6">Nucleoside phosphorylase domain-containing protein</fullName>
    </recommendedName>
</protein>
<evidence type="ECO:0000259" key="3">
    <source>
        <dbReference type="Pfam" id="PF01048"/>
    </source>
</evidence>
<feature type="region of interest" description="Disordered" evidence="1">
    <location>
        <begin position="1240"/>
        <end position="1267"/>
    </location>
</feature>
<dbReference type="GO" id="GO:0043531">
    <property type="term" value="F:ADP binding"/>
    <property type="evidence" value="ECO:0007669"/>
    <property type="project" value="InterPro"/>
</dbReference>
<dbReference type="Proteomes" id="UP001303647">
    <property type="component" value="Unassembled WGS sequence"/>
</dbReference>
<dbReference type="InterPro" id="IPR002182">
    <property type="entry name" value="NB-ARC"/>
</dbReference>
<name>A0AAN7CT76_9PEZI</name>
<dbReference type="Gene3D" id="3.40.50.300">
    <property type="entry name" value="P-loop containing nucleotide triphosphate hydrolases"/>
    <property type="match status" value="1"/>
</dbReference>
<reference evidence="4" key="1">
    <citation type="journal article" date="2023" name="Mol. Phylogenet. Evol.">
        <title>Genome-scale phylogeny and comparative genomics of the fungal order Sordariales.</title>
        <authorList>
            <person name="Hensen N."/>
            <person name="Bonometti L."/>
            <person name="Westerberg I."/>
            <person name="Brannstrom I.O."/>
            <person name="Guillou S."/>
            <person name="Cros-Aarteil S."/>
            <person name="Calhoun S."/>
            <person name="Haridas S."/>
            <person name="Kuo A."/>
            <person name="Mondo S."/>
            <person name="Pangilinan J."/>
            <person name="Riley R."/>
            <person name="LaButti K."/>
            <person name="Andreopoulos B."/>
            <person name="Lipzen A."/>
            <person name="Chen C."/>
            <person name="Yan M."/>
            <person name="Daum C."/>
            <person name="Ng V."/>
            <person name="Clum A."/>
            <person name="Steindorff A."/>
            <person name="Ohm R.A."/>
            <person name="Martin F."/>
            <person name="Silar P."/>
            <person name="Natvig D.O."/>
            <person name="Lalanne C."/>
            <person name="Gautier V."/>
            <person name="Ament-Velasquez S.L."/>
            <person name="Kruys A."/>
            <person name="Hutchinson M.I."/>
            <person name="Powell A.J."/>
            <person name="Barry K."/>
            <person name="Miller A.N."/>
            <person name="Grigoriev I.V."/>
            <person name="Debuchy R."/>
            <person name="Gladieux P."/>
            <person name="Hiltunen Thoren M."/>
            <person name="Johannesson H."/>
        </authorList>
    </citation>
    <scope>NUCLEOTIDE SEQUENCE</scope>
    <source>
        <strain evidence="4">CBS 359.72</strain>
    </source>
</reference>
<dbReference type="SUPFAM" id="SSF53167">
    <property type="entry name" value="Purine and uridine phosphorylases"/>
    <property type="match status" value="1"/>
</dbReference>
<accession>A0AAN7CT76</accession>
<keyword evidence="5" id="KW-1185">Reference proteome</keyword>
<dbReference type="SUPFAM" id="SSF52540">
    <property type="entry name" value="P-loop containing nucleoside triphosphate hydrolases"/>
    <property type="match status" value="1"/>
</dbReference>